<dbReference type="Gene3D" id="3.40.50.720">
    <property type="entry name" value="NAD(P)-binding Rossmann-like Domain"/>
    <property type="match status" value="1"/>
</dbReference>
<organism evidence="4 5">
    <name type="scientific">Flaviaesturariibacter flavus</name>
    <dbReference type="NCBI Taxonomy" id="2502780"/>
    <lineage>
        <taxon>Bacteria</taxon>
        <taxon>Pseudomonadati</taxon>
        <taxon>Bacteroidota</taxon>
        <taxon>Chitinophagia</taxon>
        <taxon>Chitinophagales</taxon>
        <taxon>Chitinophagaceae</taxon>
        <taxon>Flaviaestuariibacter</taxon>
    </lineage>
</organism>
<dbReference type="PROSITE" id="PS00061">
    <property type="entry name" value="ADH_SHORT"/>
    <property type="match status" value="1"/>
</dbReference>
<protein>
    <submittedName>
        <fullName evidence="4">SDR family NAD(P)-dependent oxidoreductase</fullName>
    </submittedName>
</protein>
<evidence type="ECO:0000313" key="4">
    <source>
        <dbReference type="EMBL" id="TCJ13379.1"/>
    </source>
</evidence>
<accession>A0A4R1B9A0</accession>
<reference evidence="4 5" key="1">
    <citation type="submission" date="2019-03" db="EMBL/GenBank/DDBJ databases">
        <authorList>
            <person name="Kim M.K.M."/>
        </authorList>
    </citation>
    <scope>NUCLEOTIDE SEQUENCE [LARGE SCALE GENOMIC DNA]</scope>
    <source>
        <strain evidence="4 5">17J68-12</strain>
    </source>
</reference>
<dbReference type="PANTHER" id="PTHR42901">
    <property type="entry name" value="ALCOHOL DEHYDROGENASE"/>
    <property type="match status" value="1"/>
</dbReference>
<evidence type="ECO:0000256" key="2">
    <source>
        <dbReference type="ARBA" id="ARBA00023002"/>
    </source>
</evidence>
<dbReference type="PROSITE" id="PS51257">
    <property type="entry name" value="PROKAR_LIPOPROTEIN"/>
    <property type="match status" value="1"/>
</dbReference>
<dbReference type="OrthoDB" id="9775296at2"/>
<dbReference type="Proteomes" id="UP000295334">
    <property type="component" value="Unassembled WGS sequence"/>
</dbReference>
<dbReference type="InterPro" id="IPR002347">
    <property type="entry name" value="SDR_fam"/>
</dbReference>
<dbReference type="FunFam" id="3.40.50.720:FF:000047">
    <property type="entry name" value="NADP-dependent L-serine/L-allo-threonine dehydrogenase"/>
    <property type="match status" value="1"/>
</dbReference>
<dbReference type="Pfam" id="PF00106">
    <property type="entry name" value="adh_short"/>
    <property type="match status" value="1"/>
</dbReference>
<gene>
    <name evidence="4" type="ORF">EPD60_13405</name>
</gene>
<dbReference type="PRINTS" id="PR00081">
    <property type="entry name" value="GDHRDH"/>
</dbReference>
<evidence type="ECO:0000256" key="3">
    <source>
        <dbReference type="RuleBase" id="RU000363"/>
    </source>
</evidence>
<dbReference type="InterPro" id="IPR036291">
    <property type="entry name" value="NAD(P)-bd_dom_sf"/>
</dbReference>
<name>A0A4R1B9A0_9BACT</name>
<dbReference type="InterPro" id="IPR020904">
    <property type="entry name" value="Sc_DH/Rdtase_CS"/>
</dbReference>
<dbReference type="PRINTS" id="PR00080">
    <property type="entry name" value="SDRFAMILY"/>
</dbReference>
<dbReference type="PANTHER" id="PTHR42901:SF1">
    <property type="entry name" value="ALCOHOL DEHYDROGENASE"/>
    <property type="match status" value="1"/>
</dbReference>
<comment type="similarity">
    <text evidence="1 3">Belongs to the short-chain dehydrogenases/reductases (SDR) family.</text>
</comment>
<comment type="caution">
    <text evidence="4">The sequence shown here is derived from an EMBL/GenBank/DDBJ whole genome shotgun (WGS) entry which is preliminary data.</text>
</comment>
<keyword evidence="5" id="KW-1185">Reference proteome</keyword>
<sequence length="255" mass="27896">MSKTIFITGATSGFGAACAGIFAENGHRLVLNGRRQERLEAIASDLRARFGTDSLLLPFDVRDRAAVTAAIESMPAGWRDVDVLINNAGLALGRDLFQDASLDDWDQMLDTNVKGLLYVTRALVPRMLERRRGHIINLGSVAGKEVYERGNVYCASKFAVDALNRSLRIDLLAGGIKVTGIHPGAAETEFSLVRFKGDTDTAQKVYQGFQPLSARDVAEVIYYTTTLPPHVCVNDLVLTCTAQADAFYFHKEPSK</sequence>
<dbReference type="EMBL" id="SJZI01000046">
    <property type="protein sequence ID" value="TCJ13379.1"/>
    <property type="molecule type" value="Genomic_DNA"/>
</dbReference>
<evidence type="ECO:0000313" key="5">
    <source>
        <dbReference type="Proteomes" id="UP000295334"/>
    </source>
</evidence>
<evidence type="ECO:0000256" key="1">
    <source>
        <dbReference type="ARBA" id="ARBA00006484"/>
    </source>
</evidence>
<dbReference type="GO" id="GO:0016616">
    <property type="term" value="F:oxidoreductase activity, acting on the CH-OH group of donors, NAD or NADP as acceptor"/>
    <property type="evidence" value="ECO:0007669"/>
    <property type="project" value="UniProtKB-ARBA"/>
</dbReference>
<keyword evidence="2" id="KW-0560">Oxidoreductase</keyword>
<dbReference type="AlphaFoldDB" id="A0A4R1B9A0"/>
<proteinExistence type="inferred from homology"/>
<dbReference type="SUPFAM" id="SSF51735">
    <property type="entry name" value="NAD(P)-binding Rossmann-fold domains"/>
    <property type="match status" value="1"/>
</dbReference>
<dbReference type="RefSeq" id="WP_131450035.1">
    <property type="nucleotide sequence ID" value="NZ_SJZI01000046.1"/>
</dbReference>